<name>A0A2U8E2F6_9BACT</name>
<dbReference type="PANTHER" id="PTHR43377">
    <property type="entry name" value="BILIVERDIN REDUCTASE A"/>
    <property type="match status" value="1"/>
</dbReference>
<evidence type="ECO:0000259" key="1">
    <source>
        <dbReference type="Pfam" id="PF01408"/>
    </source>
</evidence>
<gene>
    <name evidence="3" type="ORF">CKA38_05085</name>
</gene>
<reference evidence="3 4" key="1">
    <citation type="journal article" date="2018" name="Syst. Appl. Microbiol.">
        <title>Ereboglobus luteus gen. nov. sp. nov. from cockroach guts, and new insights into the oxygen relationship of the genera Opitutus and Didymococcus (Verrucomicrobia: Opitutaceae).</title>
        <authorList>
            <person name="Tegtmeier D."/>
            <person name="Belitz A."/>
            <person name="Radek R."/>
            <person name="Heimerl T."/>
            <person name="Brune A."/>
        </authorList>
    </citation>
    <scope>NUCLEOTIDE SEQUENCE [LARGE SCALE GENOMIC DNA]</scope>
    <source>
        <strain evidence="3 4">Ho45</strain>
    </source>
</reference>
<dbReference type="KEGG" id="elut:CKA38_05085"/>
<dbReference type="InterPro" id="IPR000683">
    <property type="entry name" value="Gfo/Idh/MocA-like_OxRdtase_N"/>
</dbReference>
<dbReference type="EMBL" id="CP023004">
    <property type="protein sequence ID" value="AWI08712.1"/>
    <property type="molecule type" value="Genomic_DNA"/>
</dbReference>
<dbReference type="InterPro" id="IPR055170">
    <property type="entry name" value="GFO_IDH_MocA-like_dom"/>
</dbReference>
<dbReference type="RefSeq" id="WP_108824522.1">
    <property type="nucleotide sequence ID" value="NZ_CP023004.1"/>
</dbReference>
<dbReference type="SUPFAM" id="SSF51735">
    <property type="entry name" value="NAD(P)-binding Rossmann-fold domains"/>
    <property type="match status" value="1"/>
</dbReference>
<keyword evidence="4" id="KW-1185">Reference proteome</keyword>
<feature type="domain" description="GFO/IDH/MocA-like oxidoreductase" evidence="2">
    <location>
        <begin position="157"/>
        <end position="237"/>
    </location>
</feature>
<dbReference type="Gene3D" id="3.30.360.10">
    <property type="entry name" value="Dihydrodipicolinate Reductase, domain 2"/>
    <property type="match status" value="1"/>
</dbReference>
<dbReference type="Pfam" id="PF01408">
    <property type="entry name" value="GFO_IDH_MocA"/>
    <property type="match status" value="1"/>
</dbReference>
<dbReference type="GO" id="GO:0000166">
    <property type="term" value="F:nucleotide binding"/>
    <property type="evidence" value="ECO:0007669"/>
    <property type="project" value="InterPro"/>
</dbReference>
<sequence>MLKFFKKDEKIRCGVVGTGSLGQHHARIYAGMKGVDFAGIYEANPERAKEISALHNCRAFSSLDELADACDAVSVVVPTDKHAQVALPLLAKGCHLLIEKPLCASLEEASQVLAAAQSNNCLVQVGHVEHFNPVMSFLEKEINRPGYITTERLGTYQTRGTEVGVVLDLMIHDIGIVLALVKSPILKIDAMGINILSKTEDIANARIEFENGCVANLSASRLSLKRNREIRVFQENAYLSLDFMNQKGHLVKKSDIIAYGLKMKVGLAKAGDVSSIPVIDIPIEKGEPLALELSSFVSSVREAKQPKVGAALGKTALEVAITITEQIRAKAEKMK</sequence>
<accession>A0A2U8E2F6</accession>
<dbReference type="OrthoDB" id="9815825at2"/>
<dbReference type="Pfam" id="PF22725">
    <property type="entry name" value="GFO_IDH_MocA_C3"/>
    <property type="match status" value="1"/>
</dbReference>
<dbReference type="AlphaFoldDB" id="A0A2U8E2F6"/>
<evidence type="ECO:0000313" key="4">
    <source>
        <dbReference type="Proteomes" id="UP000244896"/>
    </source>
</evidence>
<protein>
    <submittedName>
        <fullName evidence="3">Oxidoreductase</fullName>
    </submittedName>
</protein>
<dbReference type="Gene3D" id="3.40.50.720">
    <property type="entry name" value="NAD(P)-binding Rossmann-like Domain"/>
    <property type="match status" value="1"/>
</dbReference>
<proteinExistence type="predicted"/>
<dbReference type="InterPro" id="IPR036291">
    <property type="entry name" value="NAD(P)-bd_dom_sf"/>
</dbReference>
<evidence type="ECO:0000313" key="3">
    <source>
        <dbReference type="EMBL" id="AWI08712.1"/>
    </source>
</evidence>
<dbReference type="SUPFAM" id="SSF55347">
    <property type="entry name" value="Glyceraldehyde-3-phosphate dehydrogenase-like, C-terminal domain"/>
    <property type="match status" value="1"/>
</dbReference>
<feature type="domain" description="Gfo/Idh/MocA-like oxidoreductase N-terminal" evidence="1">
    <location>
        <begin position="11"/>
        <end position="127"/>
    </location>
</feature>
<organism evidence="3 4">
    <name type="scientific">Ereboglobus luteus</name>
    <dbReference type="NCBI Taxonomy" id="1796921"/>
    <lineage>
        <taxon>Bacteria</taxon>
        <taxon>Pseudomonadati</taxon>
        <taxon>Verrucomicrobiota</taxon>
        <taxon>Opitutia</taxon>
        <taxon>Opitutales</taxon>
        <taxon>Opitutaceae</taxon>
        <taxon>Ereboglobus</taxon>
    </lineage>
</organism>
<evidence type="ECO:0000259" key="2">
    <source>
        <dbReference type="Pfam" id="PF22725"/>
    </source>
</evidence>
<dbReference type="Proteomes" id="UP000244896">
    <property type="component" value="Chromosome"/>
</dbReference>
<dbReference type="PANTHER" id="PTHR43377:SF1">
    <property type="entry name" value="BILIVERDIN REDUCTASE A"/>
    <property type="match status" value="1"/>
</dbReference>
<dbReference type="InterPro" id="IPR051450">
    <property type="entry name" value="Gfo/Idh/MocA_Oxidoreductases"/>
</dbReference>